<dbReference type="Gene3D" id="3.40.50.720">
    <property type="entry name" value="NAD(P)-binding Rossmann-like Domain"/>
    <property type="match status" value="1"/>
</dbReference>
<comment type="similarity">
    <text evidence="1">Belongs to the short-chain dehydrogenases/reductases (SDR) family.</text>
</comment>
<dbReference type="HOGENOM" id="CLU_010194_1_0_1"/>
<sequence>MAFPKTLAGKVIAIVGAGSGIGLAFAKLAAGHGAQLSLADVSLEGLERATTSIQQQNPEVKPLTTQVDVCKVEDVERWVQQTVSTFGGLDGAVNCAGILQYASISSTSLAVWSRVLDVNLTGTFLCMKTQLEVIRDGGSIVNLASIAGLQGHTLTAAYTASKHGVVGISKVAAYEVGHRNIRVNALCPGVLDTPMTEGYPFPMAAAAIKRKGTPEEVAHVIRYLLSDESRYVTASALTIDGGFH</sequence>
<dbReference type="SUPFAM" id="SSF51735">
    <property type="entry name" value="NAD(P)-binding Rossmann-fold domains"/>
    <property type="match status" value="1"/>
</dbReference>
<organism evidence="4 5">
    <name type="scientific">Fonsecaea pedrosoi CBS 271.37</name>
    <dbReference type="NCBI Taxonomy" id="1442368"/>
    <lineage>
        <taxon>Eukaryota</taxon>
        <taxon>Fungi</taxon>
        <taxon>Dikarya</taxon>
        <taxon>Ascomycota</taxon>
        <taxon>Pezizomycotina</taxon>
        <taxon>Eurotiomycetes</taxon>
        <taxon>Chaetothyriomycetidae</taxon>
        <taxon>Chaetothyriales</taxon>
        <taxon>Herpotrichiellaceae</taxon>
        <taxon>Fonsecaea</taxon>
    </lineage>
</organism>
<accession>A0A0D2H6D6</accession>
<reference evidence="4 5" key="1">
    <citation type="submission" date="2015-01" db="EMBL/GenBank/DDBJ databases">
        <title>The Genome Sequence of Fonsecaea pedrosoi CBS 271.37.</title>
        <authorList>
            <consortium name="The Broad Institute Genomics Platform"/>
            <person name="Cuomo C."/>
            <person name="de Hoog S."/>
            <person name="Gorbushina A."/>
            <person name="Stielow B."/>
            <person name="Teixiera M."/>
            <person name="Abouelleil A."/>
            <person name="Chapman S.B."/>
            <person name="Priest M."/>
            <person name="Young S.K."/>
            <person name="Wortman J."/>
            <person name="Nusbaum C."/>
            <person name="Birren B."/>
        </authorList>
    </citation>
    <scope>NUCLEOTIDE SEQUENCE [LARGE SCALE GENOMIC DNA]</scope>
    <source>
        <strain evidence="4 5">CBS 271.37</strain>
    </source>
</reference>
<gene>
    <name evidence="4" type="ORF">Z517_06839</name>
</gene>
<dbReference type="RefSeq" id="XP_013284032.1">
    <property type="nucleotide sequence ID" value="XM_013428578.1"/>
</dbReference>
<evidence type="ECO:0000256" key="1">
    <source>
        <dbReference type="ARBA" id="ARBA00006484"/>
    </source>
</evidence>
<dbReference type="AlphaFoldDB" id="A0A0D2H6D6"/>
<dbReference type="CDD" id="cd05233">
    <property type="entry name" value="SDR_c"/>
    <property type="match status" value="1"/>
</dbReference>
<keyword evidence="5" id="KW-1185">Reference proteome</keyword>
<dbReference type="InterPro" id="IPR057326">
    <property type="entry name" value="KR_dom"/>
</dbReference>
<dbReference type="PRINTS" id="PR00081">
    <property type="entry name" value="GDHRDH"/>
</dbReference>
<dbReference type="PANTHER" id="PTHR42760">
    <property type="entry name" value="SHORT-CHAIN DEHYDROGENASES/REDUCTASES FAMILY MEMBER"/>
    <property type="match status" value="1"/>
</dbReference>
<dbReference type="GO" id="GO:0048038">
    <property type="term" value="F:quinone binding"/>
    <property type="evidence" value="ECO:0007669"/>
    <property type="project" value="TreeGrafter"/>
</dbReference>
<keyword evidence="2" id="KW-0521">NADP</keyword>
<dbReference type="PROSITE" id="PS00061">
    <property type="entry name" value="ADH_SHORT"/>
    <property type="match status" value="1"/>
</dbReference>
<evidence type="ECO:0000313" key="5">
    <source>
        <dbReference type="Proteomes" id="UP000053029"/>
    </source>
</evidence>
<dbReference type="InterPro" id="IPR036291">
    <property type="entry name" value="NAD(P)-bd_dom_sf"/>
</dbReference>
<dbReference type="EMBL" id="KN846972">
    <property type="protein sequence ID" value="KIW80224.1"/>
    <property type="molecule type" value="Genomic_DNA"/>
</dbReference>
<dbReference type="Proteomes" id="UP000053029">
    <property type="component" value="Unassembled WGS sequence"/>
</dbReference>
<name>A0A0D2H6D6_9EURO</name>
<dbReference type="FunFam" id="3.40.50.720:FF:000084">
    <property type="entry name" value="Short-chain dehydrogenase reductase"/>
    <property type="match status" value="1"/>
</dbReference>
<dbReference type="SMART" id="SM00822">
    <property type="entry name" value="PKS_KR"/>
    <property type="match status" value="1"/>
</dbReference>
<dbReference type="GeneID" id="25306329"/>
<dbReference type="GO" id="GO:0016616">
    <property type="term" value="F:oxidoreductase activity, acting on the CH-OH group of donors, NAD or NADP as acceptor"/>
    <property type="evidence" value="ECO:0007669"/>
    <property type="project" value="TreeGrafter"/>
</dbReference>
<dbReference type="GO" id="GO:0006633">
    <property type="term" value="P:fatty acid biosynthetic process"/>
    <property type="evidence" value="ECO:0007669"/>
    <property type="project" value="TreeGrafter"/>
</dbReference>
<proteinExistence type="inferred from homology"/>
<dbReference type="PRINTS" id="PR00080">
    <property type="entry name" value="SDRFAMILY"/>
</dbReference>
<dbReference type="PANTHER" id="PTHR42760:SF45">
    <property type="entry name" value="SHORT CHAIN DEHYDROGENASE_REDUCTASE FAMILY PROTEIN, PUTATIVE (AFU_ORTHOLOGUE AFUA_3G09150)-RELATED"/>
    <property type="match status" value="1"/>
</dbReference>
<protein>
    <recommendedName>
        <fullName evidence="3">Ketoreductase domain-containing protein</fullName>
    </recommendedName>
</protein>
<evidence type="ECO:0000259" key="3">
    <source>
        <dbReference type="SMART" id="SM00822"/>
    </source>
</evidence>
<evidence type="ECO:0000313" key="4">
    <source>
        <dbReference type="EMBL" id="KIW80224.1"/>
    </source>
</evidence>
<evidence type="ECO:0000256" key="2">
    <source>
        <dbReference type="ARBA" id="ARBA00022857"/>
    </source>
</evidence>
<dbReference type="Pfam" id="PF13561">
    <property type="entry name" value="adh_short_C2"/>
    <property type="match status" value="1"/>
</dbReference>
<dbReference type="InterPro" id="IPR020904">
    <property type="entry name" value="Sc_DH/Rdtase_CS"/>
</dbReference>
<dbReference type="STRING" id="1442368.A0A0D2H6D6"/>
<feature type="domain" description="Ketoreductase" evidence="3">
    <location>
        <begin position="10"/>
        <end position="193"/>
    </location>
</feature>
<dbReference type="VEuPathDB" id="FungiDB:Z517_06839"/>
<dbReference type="InterPro" id="IPR002347">
    <property type="entry name" value="SDR_fam"/>
</dbReference>